<evidence type="ECO:0000313" key="2">
    <source>
        <dbReference type="Proteomes" id="UP000187209"/>
    </source>
</evidence>
<sequence>MGACISKKTNLESNKITDDPRSKFNLIKTSMHLTTSIVSTPVFSNHVHTKIMLRQPVLQDLKQNKLYVSRMRRNSLES</sequence>
<evidence type="ECO:0000313" key="1">
    <source>
        <dbReference type="EMBL" id="OMJ68288.1"/>
    </source>
</evidence>
<dbReference type="Proteomes" id="UP000187209">
    <property type="component" value="Unassembled WGS sequence"/>
</dbReference>
<protein>
    <submittedName>
        <fullName evidence="1">Uncharacterized protein</fullName>
    </submittedName>
</protein>
<reference evidence="1 2" key="1">
    <citation type="submission" date="2016-11" db="EMBL/GenBank/DDBJ databases">
        <title>The macronuclear genome of Stentor coeruleus: a giant cell with tiny introns.</title>
        <authorList>
            <person name="Slabodnick M."/>
            <person name="Ruby J.G."/>
            <person name="Reiff S.B."/>
            <person name="Swart E.C."/>
            <person name="Gosai S."/>
            <person name="Prabakaran S."/>
            <person name="Witkowska E."/>
            <person name="Larue G.E."/>
            <person name="Fisher S."/>
            <person name="Freeman R.M."/>
            <person name="Gunawardena J."/>
            <person name="Chu W."/>
            <person name="Stover N.A."/>
            <person name="Gregory B.D."/>
            <person name="Nowacki M."/>
            <person name="Derisi J."/>
            <person name="Roy S.W."/>
            <person name="Marshall W.F."/>
            <person name="Sood P."/>
        </authorList>
    </citation>
    <scope>NUCLEOTIDE SEQUENCE [LARGE SCALE GENOMIC DNA]</scope>
    <source>
        <strain evidence="1">WM001</strain>
    </source>
</reference>
<organism evidence="1 2">
    <name type="scientific">Stentor coeruleus</name>
    <dbReference type="NCBI Taxonomy" id="5963"/>
    <lineage>
        <taxon>Eukaryota</taxon>
        <taxon>Sar</taxon>
        <taxon>Alveolata</taxon>
        <taxon>Ciliophora</taxon>
        <taxon>Postciliodesmatophora</taxon>
        <taxon>Heterotrichea</taxon>
        <taxon>Heterotrichida</taxon>
        <taxon>Stentoridae</taxon>
        <taxon>Stentor</taxon>
    </lineage>
</organism>
<gene>
    <name evidence="1" type="ORF">SteCoe_34314</name>
</gene>
<dbReference type="AlphaFoldDB" id="A0A1R2AUV2"/>
<accession>A0A1R2AUV2</accession>
<proteinExistence type="predicted"/>
<name>A0A1R2AUV2_9CILI</name>
<dbReference type="EMBL" id="MPUH01001355">
    <property type="protein sequence ID" value="OMJ68288.1"/>
    <property type="molecule type" value="Genomic_DNA"/>
</dbReference>
<comment type="caution">
    <text evidence="1">The sequence shown here is derived from an EMBL/GenBank/DDBJ whole genome shotgun (WGS) entry which is preliminary data.</text>
</comment>
<keyword evidence="2" id="KW-1185">Reference proteome</keyword>